<keyword evidence="1" id="KW-0812">Transmembrane</keyword>
<keyword evidence="1" id="KW-1133">Transmembrane helix</keyword>
<organism evidence="2 3">
    <name type="scientific">Winogradskyella immobilis</name>
    <dbReference type="NCBI Taxonomy" id="2816852"/>
    <lineage>
        <taxon>Bacteria</taxon>
        <taxon>Pseudomonadati</taxon>
        <taxon>Bacteroidota</taxon>
        <taxon>Flavobacteriia</taxon>
        <taxon>Flavobacteriales</taxon>
        <taxon>Flavobacteriaceae</taxon>
        <taxon>Winogradskyella</taxon>
    </lineage>
</organism>
<proteinExistence type="predicted"/>
<comment type="caution">
    <text evidence="2">The sequence shown here is derived from an EMBL/GenBank/DDBJ whole genome shotgun (WGS) entry which is preliminary data.</text>
</comment>
<feature type="transmembrane region" description="Helical" evidence="1">
    <location>
        <begin position="58"/>
        <end position="77"/>
    </location>
</feature>
<keyword evidence="3" id="KW-1185">Reference proteome</keyword>
<dbReference type="EMBL" id="JAFMPT010000003">
    <property type="protein sequence ID" value="MCC1483597.1"/>
    <property type="molecule type" value="Genomic_DNA"/>
</dbReference>
<dbReference type="RefSeq" id="WP_227476050.1">
    <property type="nucleotide sequence ID" value="NZ_JAFMPT010000003.1"/>
</dbReference>
<feature type="transmembrane region" description="Helical" evidence="1">
    <location>
        <begin position="25"/>
        <end position="46"/>
    </location>
</feature>
<name>A0ABS8EMQ5_9FLAO</name>
<evidence type="ECO:0000256" key="1">
    <source>
        <dbReference type="SAM" id="Phobius"/>
    </source>
</evidence>
<feature type="transmembrane region" description="Helical" evidence="1">
    <location>
        <begin position="89"/>
        <end position="107"/>
    </location>
</feature>
<reference evidence="3" key="1">
    <citation type="submission" date="2021-03" db="EMBL/GenBank/DDBJ databases">
        <title>Genome of Cognatishimia sp. F0-27.</title>
        <authorList>
            <person name="Ping X."/>
        </authorList>
    </citation>
    <scope>NUCLEOTIDE SEQUENCE [LARGE SCALE GENOMIC DNA]</scope>
    <source>
        <strain evidence="3">E313</strain>
    </source>
</reference>
<evidence type="ECO:0000313" key="3">
    <source>
        <dbReference type="Proteomes" id="UP000778797"/>
    </source>
</evidence>
<keyword evidence="1" id="KW-0472">Membrane</keyword>
<dbReference type="Proteomes" id="UP000778797">
    <property type="component" value="Unassembled WGS sequence"/>
</dbReference>
<gene>
    <name evidence="2" type="ORF">J1C55_03255</name>
</gene>
<accession>A0ABS8EMQ5</accession>
<sequence length="149" mass="17012">MEKSKFAECEARGLHKLINFRLPRYCFTLGLTITGLSILAMFVRAFALEGDTEWLKLLLQKTLLVGLLLISIAKDPIEDELIIKLRAQSYTYAFMTGVIYALVMPYVEFGVSNVLKPEGEAFHNLGDFQVLLFMLMVQVLCFNTLKRIR</sequence>
<feature type="transmembrane region" description="Helical" evidence="1">
    <location>
        <begin position="127"/>
        <end position="145"/>
    </location>
</feature>
<evidence type="ECO:0000313" key="2">
    <source>
        <dbReference type="EMBL" id="MCC1483597.1"/>
    </source>
</evidence>
<reference evidence="3" key="2">
    <citation type="submission" date="2023-07" db="EMBL/GenBank/DDBJ databases">
        <title>Genome of Winogradskyella sp. E313.</title>
        <authorList>
            <person name="Zhou Y."/>
        </authorList>
    </citation>
    <scope>NUCLEOTIDE SEQUENCE [LARGE SCALE GENOMIC DNA]</scope>
    <source>
        <strain evidence="3">E313</strain>
    </source>
</reference>
<protein>
    <submittedName>
        <fullName evidence="2">Uncharacterized protein</fullName>
    </submittedName>
</protein>